<keyword evidence="4" id="KW-0732">Signal</keyword>
<dbReference type="Gene3D" id="3.40.190.10">
    <property type="entry name" value="Periplasmic binding protein-like II"/>
    <property type="match status" value="1"/>
</dbReference>
<dbReference type="RefSeq" id="WP_269315996.1">
    <property type="nucleotide sequence ID" value="NZ_CP098251.1"/>
</dbReference>
<evidence type="ECO:0000256" key="2">
    <source>
        <dbReference type="ARBA" id="ARBA00005695"/>
    </source>
</evidence>
<dbReference type="CDD" id="cd08505">
    <property type="entry name" value="PBP2_NikA_DppA_OppA_like_18"/>
    <property type="match status" value="1"/>
</dbReference>
<name>A0A9E9LBY2_9BURK</name>
<dbReference type="Proteomes" id="UP001164819">
    <property type="component" value="Chromosome"/>
</dbReference>
<organism evidence="6">
    <name type="scientific">Oxalobacter aliiformigenes</name>
    <dbReference type="NCBI Taxonomy" id="2946593"/>
    <lineage>
        <taxon>Bacteria</taxon>
        <taxon>Pseudomonadati</taxon>
        <taxon>Pseudomonadota</taxon>
        <taxon>Betaproteobacteria</taxon>
        <taxon>Burkholderiales</taxon>
        <taxon>Oxalobacteraceae</taxon>
        <taxon>Oxalobacter</taxon>
    </lineage>
</organism>
<dbReference type="InterPro" id="IPR030678">
    <property type="entry name" value="Peptide/Ni-bd"/>
</dbReference>
<dbReference type="PIRSF" id="PIRSF002741">
    <property type="entry name" value="MppA"/>
    <property type="match status" value="1"/>
</dbReference>
<dbReference type="GO" id="GO:1904680">
    <property type="term" value="F:peptide transmembrane transporter activity"/>
    <property type="evidence" value="ECO:0007669"/>
    <property type="project" value="TreeGrafter"/>
</dbReference>
<dbReference type="Gene3D" id="3.90.76.10">
    <property type="entry name" value="Dipeptide-binding Protein, Domain 1"/>
    <property type="match status" value="1"/>
</dbReference>
<evidence type="ECO:0000256" key="1">
    <source>
        <dbReference type="ARBA" id="ARBA00004196"/>
    </source>
</evidence>
<dbReference type="AlphaFoldDB" id="A0A9E9LBY2"/>
<evidence type="ECO:0000259" key="5">
    <source>
        <dbReference type="Pfam" id="PF00496"/>
    </source>
</evidence>
<keyword evidence="3" id="KW-0813">Transport</keyword>
<dbReference type="GO" id="GO:0030288">
    <property type="term" value="C:outer membrane-bounded periplasmic space"/>
    <property type="evidence" value="ECO:0007669"/>
    <property type="project" value="UniProtKB-ARBA"/>
</dbReference>
<dbReference type="GO" id="GO:0015833">
    <property type="term" value="P:peptide transport"/>
    <property type="evidence" value="ECO:0007669"/>
    <property type="project" value="TreeGrafter"/>
</dbReference>
<evidence type="ECO:0000256" key="4">
    <source>
        <dbReference type="ARBA" id="ARBA00022729"/>
    </source>
</evidence>
<dbReference type="Pfam" id="PF00496">
    <property type="entry name" value="SBP_bac_5"/>
    <property type="match status" value="1"/>
</dbReference>
<dbReference type="InterPro" id="IPR039424">
    <property type="entry name" value="SBP_5"/>
</dbReference>
<accession>A0A9E9LBY2</accession>
<feature type="domain" description="Solute-binding protein family 5" evidence="5">
    <location>
        <begin position="75"/>
        <end position="507"/>
    </location>
</feature>
<evidence type="ECO:0000256" key="3">
    <source>
        <dbReference type="ARBA" id="ARBA00022448"/>
    </source>
</evidence>
<proteinExistence type="inferred from homology"/>
<comment type="subcellular location">
    <subcellularLocation>
        <location evidence="1">Cell envelope</location>
    </subcellularLocation>
</comment>
<dbReference type="SUPFAM" id="SSF53850">
    <property type="entry name" value="Periplasmic binding protein-like II"/>
    <property type="match status" value="1"/>
</dbReference>
<dbReference type="PANTHER" id="PTHR30290:SF10">
    <property type="entry name" value="PERIPLASMIC OLIGOPEPTIDE-BINDING PROTEIN-RELATED"/>
    <property type="match status" value="1"/>
</dbReference>
<evidence type="ECO:0000313" key="6">
    <source>
        <dbReference type="EMBL" id="WAV91308.1"/>
    </source>
</evidence>
<comment type="similarity">
    <text evidence="2">Belongs to the bacterial solute-binding protein 5 family.</text>
</comment>
<reference evidence="6" key="1">
    <citation type="journal article" date="2022" name="Front. Microbiol.">
        <title>New perspectives on an old grouping: The genomic and phenotypic variability of Oxalobacter formigenes and the implications for calcium oxalate stone prevention.</title>
        <authorList>
            <person name="Chmiel J.A."/>
            <person name="Carr C."/>
            <person name="Stuivenberg G.A."/>
            <person name="Venema R."/>
            <person name="Chanyi R.M."/>
            <person name="Al K.F."/>
            <person name="Giguere D."/>
            <person name="Say H."/>
            <person name="Akouris P.P."/>
            <person name="Dominguez Romero S.A."/>
            <person name="Kwong A."/>
            <person name="Tai V."/>
            <person name="Koval S.F."/>
            <person name="Razvi H."/>
            <person name="Bjazevic J."/>
            <person name="Burton J.P."/>
        </authorList>
    </citation>
    <scope>NUCLEOTIDE SEQUENCE</scope>
    <source>
        <strain evidence="6">OxK</strain>
    </source>
</reference>
<dbReference type="PANTHER" id="PTHR30290">
    <property type="entry name" value="PERIPLASMIC BINDING COMPONENT OF ABC TRANSPORTER"/>
    <property type="match status" value="1"/>
</dbReference>
<dbReference type="Gene3D" id="3.10.105.10">
    <property type="entry name" value="Dipeptide-binding Protein, Domain 3"/>
    <property type="match status" value="1"/>
</dbReference>
<dbReference type="GO" id="GO:0043190">
    <property type="term" value="C:ATP-binding cassette (ABC) transporter complex"/>
    <property type="evidence" value="ECO:0007669"/>
    <property type="project" value="InterPro"/>
</dbReference>
<dbReference type="EMBL" id="CP098251">
    <property type="protein sequence ID" value="WAV91308.1"/>
    <property type="molecule type" value="Genomic_DNA"/>
</dbReference>
<sequence>MHLFGKFIYILLAIWIGTGTAVSAASPDKILHYVFVAAETGFDPAVAHDMYSSQIIRSVYETLYTYDYLARPVRLVPSTAESMPVVSDHGKTYTIRLKRGIYFSDDPVFRGTRRELTASDYIYSFKRLMDPEVRSTWGWLFEGKIAGLDELARQAEKTGRFDYGKPVRGLELIDRYTFRIHLTRPDYNLPHILAHYPTSAVAKEVVDKYSDGNGQIMANPVGTGPYRLTMWQRGSRMILDANPEYRGFVWDFKASDDPDDQRIVEEMQGKRMPQIGRIVIDVIPEDQSRWLAFQNREIDLFSLEGPLAPRALENGRLRAELVAKGIRLSRIVEPELTQYYFNMQDPVVGGLSKEKIALRRAIAMAHNVQEEIRVVWNGEAVPLEYPVPPGVSGHDAAYRSSIRYEPETANALLDTFGYRIGKDGWRRLPDGNPLVIVFSVRADSTGQQQLEMWKKTFDKLHIRMKGDKRLFPDLLKAEKQCRLMMRTSNWIADYPDGSNFMQLFYGPHIGQSNNGCVKIPLYDRLYEQSSGLPEGSRRDLLYHKMTRVLEVYSPARIGYARYRNMLLQPYVIGYKKHPVMHNEWMYIDIDNSKR</sequence>
<protein>
    <submittedName>
        <fullName evidence="6">ABC transporter substrate-binding protein</fullName>
    </submittedName>
</protein>
<dbReference type="InterPro" id="IPR000914">
    <property type="entry name" value="SBP_5_dom"/>
</dbReference>
<gene>
    <name evidence="6" type="ORF">NB646_00630</name>
</gene>